<dbReference type="AlphaFoldDB" id="A0A9Q1E8V7"/>
<dbReference type="PANTHER" id="PTHR31774:SF2">
    <property type="entry name" value="PROTEIN SHISA-7"/>
    <property type="match status" value="1"/>
</dbReference>
<keyword evidence="3" id="KW-1133">Transmembrane helix</keyword>
<comment type="caution">
    <text evidence="8">The sequence shown here is derived from an EMBL/GenBank/DDBJ whole genome shotgun (WGS) entry which is preliminary data.</text>
</comment>
<feature type="compositionally biased region" description="Polar residues" evidence="5">
    <location>
        <begin position="520"/>
        <end position="529"/>
    </location>
</feature>
<keyword evidence="4" id="KW-0472">Membrane</keyword>
<proteinExistence type="predicted"/>
<evidence type="ECO:0000256" key="4">
    <source>
        <dbReference type="ARBA" id="ARBA00023136"/>
    </source>
</evidence>
<dbReference type="InterPro" id="IPR053891">
    <property type="entry name" value="Shisa_N"/>
</dbReference>
<evidence type="ECO:0000256" key="3">
    <source>
        <dbReference type="ARBA" id="ARBA00022989"/>
    </source>
</evidence>
<evidence type="ECO:0000256" key="2">
    <source>
        <dbReference type="ARBA" id="ARBA00022692"/>
    </source>
</evidence>
<dbReference type="Pfam" id="PF13908">
    <property type="entry name" value="Shisa_N"/>
    <property type="match status" value="1"/>
</dbReference>
<evidence type="ECO:0000259" key="7">
    <source>
        <dbReference type="Pfam" id="PF13908"/>
    </source>
</evidence>
<dbReference type="OrthoDB" id="8874750at2759"/>
<dbReference type="GO" id="GO:0048172">
    <property type="term" value="P:regulation of short-term neuronal synaptic plasticity"/>
    <property type="evidence" value="ECO:0007669"/>
    <property type="project" value="TreeGrafter"/>
</dbReference>
<feature type="region of interest" description="Disordered" evidence="5">
    <location>
        <begin position="237"/>
        <end position="281"/>
    </location>
</feature>
<keyword evidence="2" id="KW-0812">Transmembrane</keyword>
<name>A0A9Q1E8V7_SYNKA</name>
<reference evidence="8" key="1">
    <citation type="journal article" date="2023" name="Science">
        <title>Genome structures resolve the early diversification of teleost fishes.</title>
        <authorList>
            <person name="Parey E."/>
            <person name="Louis A."/>
            <person name="Montfort J."/>
            <person name="Bouchez O."/>
            <person name="Roques C."/>
            <person name="Iampietro C."/>
            <person name="Lluch J."/>
            <person name="Castinel A."/>
            <person name="Donnadieu C."/>
            <person name="Desvignes T."/>
            <person name="Floi Bucao C."/>
            <person name="Jouanno E."/>
            <person name="Wen M."/>
            <person name="Mejri S."/>
            <person name="Dirks R."/>
            <person name="Jansen H."/>
            <person name="Henkel C."/>
            <person name="Chen W.J."/>
            <person name="Zahm M."/>
            <person name="Cabau C."/>
            <person name="Klopp C."/>
            <person name="Thompson A.W."/>
            <person name="Robinson-Rechavi M."/>
            <person name="Braasch I."/>
            <person name="Lecointre G."/>
            <person name="Bobe J."/>
            <person name="Postlethwait J.H."/>
            <person name="Berthelot C."/>
            <person name="Roest Crollius H."/>
            <person name="Guiguen Y."/>
        </authorList>
    </citation>
    <scope>NUCLEOTIDE SEQUENCE</scope>
    <source>
        <strain evidence="8">WJC10195</strain>
    </source>
</reference>
<evidence type="ECO:0000313" key="9">
    <source>
        <dbReference type="Proteomes" id="UP001152622"/>
    </source>
</evidence>
<dbReference type="GO" id="GO:0032591">
    <property type="term" value="C:dendritic spine membrane"/>
    <property type="evidence" value="ECO:0007669"/>
    <property type="project" value="TreeGrafter"/>
</dbReference>
<dbReference type="GO" id="GO:0045211">
    <property type="term" value="C:postsynaptic membrane"/>
    <property type="evidence" value="ECO:0007669"/>
    <property type="project" value="TreeGrafter"/>
</dbReference>
<feature type="region of interest" description="Disordered" evidence="5">
    <location>
        <begin position="634"/>
        <end position="660"/>
    </location>
</feature>
<accession>A0A9Q1E8V7</accession>
<protein>
    <recommendedName>
        <fullName evidence="7">Shisa N-terminal domain-containing protein</fullName>
    </recommendedName>
</protein>
<sequence length="660" mass="73152">MKPIIFHRALSIFLTPLFMFPYCSATVAPSAERRVANGSPGNIRLLILTGRSKRTPPTLAGPKMAIKRVETLPKPLSQIMLPRNVTRNALKPPLGAAQVEPAPKHMVDVDVCRGYYDVMGQYDLTFNCTKGTFIYCCGTCHYRFCCQHRSNRLDQDSCNNYDSPHWANTQPPGTLPTDHASDPDFDPLKGHRSNTAYVIGGVISFTLVVAVSIKVAFHKFSRRPRDAEDRALVDVLRHQSSPVQPEDRNNSTAVGTGGTEGTADQHPKGLHTPVLQSKDNRKRMNNAQLASSGTLLSNKRSNMAGPHPSFYHSFHNLAQLPPSYEAATNSDISRYSSLKRLEKTEKANLGDYSGYCTSKRRPKNAPPSFHSSQHHLYWGGDYTLGAKGTLPQHGSRPHLHMTSAAPLAPNQYPLKAPHSQHNPKYDTLSKPPRRVTSQDQLLTLAEGNTLSRLSKNQQQQYYKAMAAAKKSNAQNLRKSQERLLMSPDKLGEMAGGGAGVGDYRGLVQTLPRLTQHEKSQSQQNISDTPTLDRHMVKMNSHPPSGKEQERNVAGRGQGGGAPSRVDSPGGGTETIAGQNAKRLAFATKRQNNIEQLNLIPGVGFWFADIHPHQQHPLTTGNQTRRFKRTFVQSDHSLFRRKKHDKRQGTESSPFSRSERI</sequence>
<gene>
    <name evidence="8" type="ORF">SKAU_G00400160</name>
</gene>
<feature type="domain" description="Shisa N-terminal" evidence="7">
    <location>
        <begin position="110"/>
        <end position="160"/>
    </location>
</feature>
<feature type="signal peptide" evidence="6">
    <location>
        <begin position="1"/>
        <end position="25"/>
    </location>
</feature>
<evidence type="ECO:0000256" key="5">
    <source>
        <dbReference type="SAM" id="MobiDB-lite"/>
    </source>
</evidence>
<feature type="region of interest" description="Disordered" evidence="5">
    <location>
        <begin position="513"/>
        <end position="575"/>
    </location>
</feature>
<evidence type="ECO:0000256" key="1">
    <source>
        <dbReference type="ARBA" id="ARBA00004370"/>
    </source>
</evidence>
<dbReference type="InterPro" id="IPR026910">
    <property type="entry name" value="Shisa"/>
</dbReference>
<dbReference type="GO" id="GO:0032281">
    <property type="term" value="C:AMPA glutamate receptor complex"/>
    <property type="evidence" value="ECO:0007669"/>
    <property type="project" value="TreeGrafter"/>
</dbReference>
<feature type="compositionally biased region" description="Polar residues" evidence="5">
    <location>
        <begin position="649"/>
        <end position="660"/>
    </location>
</feature>
<evidence type="ECO:0000256" key="6">
    <source>
        <dbReference type="SAM" id="SignalP"/>
    </source>
</evidence>
<dbReference type="GO" id="GO:0014069">
    <property type="term" value="C:postsynaptic density"/>
    <property type="evidence" value="ECO:0007669"/>
    <property type="project" value="TreeGrafter"/>
</dbReference>
<evidence type="ECO:0000313" key="8">
    <source>
        <dbReference type="EMBL" id="KAJ8334377.1"/>
    </source>
</evidence>
<dbReference type="EMBL" id="JAINUF010000021">
    <property type="protein sequence ID" value="KAJ8334377.1"/>
    <property type="molecule type" value="Genomic_DNA"/>
</dbReference>
<keyword evidence="9" id="KW-1185">Reference proteome</keyword>
<feature type="chain" id="PRO_5040486991" description="Shisa N-terminal domain-containing protein" evidence="6">
    <location>
        <begin position="26"/>
        <end position="660"/>
    </location>
</feature>
<organism evidence="8 9">
    <name type="scientific">Synaphobranchus kaupii</name>
    <name type="common">Kaup's arrowtooth eel</name>
    <dbReference type="NCBI Taxonomy" id="118154"/>
    <lineage>
        <taxon>Eukaryota</taxon>
        <taxon>Metazoa</taxon>
        <taxon>Chordata</taxon>
        <taxon>Craniata</taxon>
        <taxon>Vertebrata</taxon>
        <taxon>Euteleostomi</taxon>
        <taxon>Actinopterygii</taxon>
        <taxon>Neopterygii</taxon>
        <taxon>Teleostei</taxon>
        <taxon>Anguilliformes</taxon>
        <taxon>Synaphobranchidae</taxon>
        <taxon>Synaphobranchus</taxon>
    </lineage>
</organism>
<dbReference type="Proteomes" id="UP001152622">
    <property type="component" value="Chromosome 21"/>
</dbReference>
<keyword evidence="6" id="KW-0732">Signal</keyword>
<comment type="subcellular location">
    <subcellularLocation>
        <location evidence="1">Membrane</location>
    </subcellularLocation>
</comment>
<dbReference type="PANTHER" id="PTHR31774">
    <property type="entry name" value="PROTEIN SHISA-9-RELATED"/>
    <property type="match status" value="1"/>
</dbReference>